<gene>
    <name evidence="5" type="ORF">ASPVEDRAFT_33468</name>
</gene>
<dbReference type="InterPro" id="IPR000639">
    <property type="entry name" value="Epox_hydrolase-like"/>
</dbReference>
<feature type="compositionally biased region" description="Polar residues" evidence="3">
    <location>
        <begin position="1"/>
        <end position="14"/>
    </location>
</feature>
<feature type="compositionally biased region" description="Polar residues" evidence="3">
    <location>
        <begin position="173"/>
        <end position="184"/>
    </location>
</feature>
<dbReference type="Pfam" id="PF00561">
    <property type="entry name" value="Abhydrolase_1"/>
    <property type="match status" value="1"/>
</dbReference>
<evidence type="ECO:0000256" key="1">
    <source>
        <dbReference type="ARBA" id="ARBA00022801"/>
    </source>
</evidence>
<evidence type="ECO:0000313" key="6">
    <source>
        <dbReference type="Proteomes" id="UP000184073"/>
    </source>
</evidence>
<dbReference type="InterPro" id="IPR000073">
    <property type="entry name" value="AB_hydrolase_1"/>
</dbReference>
<dbReference type="VEuPathDB" id="FungiDB:ASPVEDRAFT_33468"/>
<dbReference type="PANTHER" id="PTHR43329">
    <property type="entry name" value="EPOXIDE HYDROLASE"/>
    <property type="match status" value="1"/>
</dbReference>
<evidence type="ECO:0000256" key="2">
    <source>
        <dbReference type="ARBA" id="ARBA00038334"/>
    </source>
</evidence>
<keyword evidence="6" id="KW-1185">Reference proteome</keyword>
<accession>A0A1L9Q0D5</accession>
<proteinExistence type="inferred from homology"/>
<dbReference type="Gene3D" id="3.40.50.1820">
    <property type="entry name" value="alpha/beta hydrolase"/>
    <property type="match status" value="1"/>
</dbReference>
<feature type="compositionally biased region" description="Basic and acidic residues" evidence="3">
    <location>
        <begin position="185"/>
        <end position="194"/>
    </location>
</feature>
<feature type="region of interest" description="Disordered" evidence="3">
    <location>
        <begin position="1"/>
        <end position="26"/>
    </location>
</feature>
<keyword evidence="1" id="KW-0378">Hydrolase</keyword>
<dbReference type="Proteomes" id="UP000184073">
    <property type="component" value="Unassembled WGS sequence"/>
</dbReference>
<reference evidence="6" key="1">
    <citation type="journal article" date="2017" name="Genome Biol.">
        <title>Comparative genomics reveals high biological diversity and specific adaptations in the industrially and medically important fungal genus Aspergillus.</title>
        <authorList>
            <person name="de Vries R.P."/>
            <person name="Riley R."/>
            <person name="Wiebenga A."/>
            <person name="Aguilar-Osorio G."/>
            <person name="Amillis S."/>
            <person name="Uchima C.A."/>
            <person name="Anderluh G."/>
            <person name="Asadollahi M."/>
            <person name="Askin M."/>
            <person name="Barry K."/>
            <person name="Battaglia E."/>
            <person name="Bayram O."/>
            <person name="Benocci T."/>
            <person name="Braus-Stromeyer S.A."/>
            <person name="Caldana C."/>
            <person name="Canovas D."/>
            <person name="Cerqueira G.C."/>
            <person name="Chen F."/>
            <person name="Chen W."/>
            <person name="Choi C."/>
            <person name="Clum A."/>
            <person name="Dos Santos R.A."/>
            <person name="Damasio A.R."/>
            <person name="Diallinas G."/>
            <person name="Emri T."/>
            <person name="Fekete E."/>
            <person name="Flipphi M."/>
            <person name="Freyberg S."/>
            <person name="Gallo A."/>
            <person name="Gournas C."/>
            <person name="Habgood R."/>
            <person name="Hainaut M."/>
            <person name="Harispe M.L."/>
            <person name="Henrissat B."/>
            <person name="Hilden K.S."/>
            <person name="Hope R."/>
            <person name="Hossain A."/>
            <person name="Karabika E."/>
            <person name="Karaffa L."/>
            <person name="Karanyi Z."/>
            <person name="Krasevec N."/>
            <person name="Kuo A."/>
            <person name="Kusch H."/>
            <person name="LaButti K."/>
            <person name="Lagendijk E.L."/>
            <person name="Lapidus A."/>
            <person name="Levasseur A."/>
            <person name="Lindquist E."/>
            <person name="Lipzen A."/>
            <person name="Logrieco A.F."/>
            <person name="MacCabe A."/>
            <person name="Maekelae M.R."/>
            <person name="Malavazi I."/>
            <person name="Melin P."/>
            <person name="Meyer V."/>
            <person name="Mielnichuk N."/>
            <person name="Miskei M."/>
            <person name="Molnar A.P."/>
            <person name="Mule G."/>
            <person name="Ngan C.Y."/>
            <person name="Orejas M."/>
            <person name="Orosz E."/>
            <person name="Ouedraogo J.P."/>
            <person name="Overkamp K.M."/>
            <person name="Park H.-S."/>
            <person name="Perrone G."/>
            <person name="Piumi F."/>
            <person name="Punt P.J."/>
            <person name="Ram A.F."/>
            <person name="Ramon A."/>
            <person name="Rauscher S."/>
            <person name="Record E."/>
            <person name="Riano-Pachon D.M."/>
            <person name="Robert V."/>
            <person name="Roehrig J."/>
            <person name="Ruller R."/>
            <person name="Salamov A."/>
            <person name="Salih N.S."/>
            <person name="Samson R.A."/>
            <person name="Sandor E."/>
            <person name="Sanguinetti M."/>
            <person name="Schuetze T."/>
            <person name="Sepcic K."/>
            <person name="Shelest E."/>
            <person name="Sherlock G."/>
            <person name="Sophianopoulou V."/>
            <person name="Squina F.M."/>
            <person name="Sun H."/>
            <person name="Susca A."/>
            <person name="Todd R.B."/>
            <person name="Tsang A."/>
            <person name="Unkles S.E."/>
            <person name="van de Wiele N."/>
            <person name="van Rossen-Uffink D."/>
            <person name="Oliveira J.V."/>
            <person name="Vesth T.C."/>
            <person name="Visser J."/>
            <person name="Yu J.-H."/>
            <person name="Zhou M."/>
            <person name="Andersen M.R."/>
            <person name="Archer D.B."/>
            <person name="Baker S.E."/>
            <person name="Benoit I."/>
            <person name="Brakhage A.A."/>
            <person name="Braus G.H."/>
            <person name="Fischer R."/>
            <person name="Frisvad J.C."/>
            <person name="Goldman G.H."/>
            <person name="Houbraken J."/>
            <person name="Oakley B."/>
            <person name="Pocsi I."/>
            <person name="Scazzocchio C."/>
            <person name="Seiboth B."/>
            <person name="vanKuyk P.A."/>
            <person name="Wortman J."/>
            <person name="Dyer P.S."/>
            <person name="Grigoriev I.V."/>
        </authorList>
    </citation>
    <scope>NUCLEOTIDE SEQUENCE [LARGE SCALE GENOMIC DNA]</scope>
    <source>
        <strain evidence="6">CBS 583.65</strain>
    </source>
</reference>
<dbReference type="PRINTS" id="PR00412">
    <property type="entry name" value="EPOXHYDRLASE"/>
</dbReference>
<feature type="domain" description="AB hydrolase-1" evidence="4">
    <location>
        <begin position="60"/>
        <end position="163"/>
    </location>
</feature>
<comment type="similarity">
    <text evidence="2">Belongs to the AB hydrolase superfamily. Epoxide hydrolase family.</text>
</comment>
<evidence type="ECO:0000256" key="3">
    <source>
        <dbReference type="SAM" id="MobiDB-lite"/>
    </source>
</evidence>
<feature type="region of interest" description="Disordered" evidence="3">
    <location>
        <begin position="173"/>
        <end position="194"/>
    </location>
</feature>
<dbReference type="GO" id="GO:0016787">
    <property type="term" value="F:hydrolase activity"/>
    <property type="evidence" value="ECO:0007669"/>
    <property type="project" value="UniProtKB-KW"/>
</dbReference>
<protein>
    <recommendedName>
        <fullName evidence="4">AB hydrolase-1 domain-containing protein</fullName>
    </recommendedName>
</protein>
<evidence type="ECO:0000313" key="5">
    <source>
        <dbReference type="EMBL" id="OJJ07237.1"/>
    </source>
</evidence>
<evidence type="ECO:0000259" key="4">
    <source>
        <dbReference type="Pfam" id="PF00561"/>
    </source>
</evidence>
<dbReference type="AlphaFoldDB" id="A0A1L9Q0D5"/>
<dbReference type="EMBL" id="KV878136">
    <property type="protein sequence ID" value="OJJ07237.1"/>
    <property type="molecule type" value="Genomic_DNA"/>
</dbReference>
<dbReference type="GeneID" id="63726252"/>
<name>A0A1L9Q0D5_ASPVE</name>
<dbReference type="RefSeq" id="XP_040672999.1">
    <property type="nucleotide sequence ID" value="XM_040810741.1"/>
</dbReference>
<dbReference type="OrthoDB" id="408373at2759"/>
<dbReference type="InterPro" id="IPR029058">
    <property type="entry name" value="AB_hydrolase_fold"/>
</dbReference>
<sequence>MAYTHQESSSSEVDPTTLPSPPTHPDANIVSRFVDTSPWGLVFHILECIPPSRAPGERKLILLAHGFPEVSYSWRKVLPLLAAEGYHAVAYDLRGFGRTFSRQPLTEKSFRPASLVTDALALVSALGYDSVAAIVGHDFGAVTASMCSLARPDIFKSLVLMSHPVRGPFTLPFGTSPSAGQPSKNTEEKASGGVHEELAKLQPPRKHYQRYYCTSNANGEMTYPGGAALRTFLRGYFHLKSADWDGNTPHRLDDGSATQLARMPHYYIMPADKTMREAVADEMTQKEIALAQKVAGRWLSDEELGFYAEEWGRTTFLGGLNWYCLTVKPDLLADAQIWSGRKISVPTVFVAGTRDWGSFQDPGALEALEDEVFVEDGKYLGTVLVDGAGHWINQEQPATCAREILRMAGVAGEV</sequence>
<organism evidence="5 6">
    <name type="scientific">Aspergillus versicolor CBS 583.65</name>
    <dbReference type="NCBI Taxonomy" id="1036611"/>
    <lineage>
        <taxon>Eukaryota</taxon>
        <taxon>Fungi</taxon>
        <taxon>Dikarya</taxon>
        <taxon>Ascomycota</taxon>
        <taxon>Pezizomycotina</taxon>
        <taxon>Eurotiomycetes</taxon>
        <taxon>Eurotiomycetidae</taxon>
        <taxon>Eurotiales</taxon>
        <taxon>Aspergillaceae</taxon>
        <taxon>Aspergillus</taxon>
        <taxon>Aspergillus subgen. Nidulantes</taxon>
    </lineage>
</organism>
<dbReference type="STRING" id="1036611.A0A1L9Q0D5"/>
<dbReference type="SUPFAM" id="SSF53474">
    <property type="entry name" value="alpha/beta-Hydrolases"/>
    <property type="match status" value="1"/>
</dbReference>